<evidence type="ECO:0000256" key="7">
    <source>
        <dbReference type="ARBA" id="ARBA00022723"/>
    </source>
</evidence>
<organism evidence="20 21">
    <name type="scientific">Marinimicrobium koreense</name>
    <dbReference type="NCBI Taxonomy" id="306545"/>
    <lineage>
        <taxon>Bacteria</taxon>
        <taxon>Pseudomonadati</taxon>
        <taxon>Pseudomonadota</taxon>
        <taxon>Gammaproteobacteria</taxon>
        <taxon>Cellvibrionales</taxon>
        <taxon>Cellvibrionaceae</taxon>
        <taxon>Marinimicrobium</taxon>
    </lineage>
</organism>
<comment type="caution">
    <text evidence="20">The sequence shown here is derived from an EMBL/GenBank/DDBJ whole genome shotgun (WGS) entry which is preliminary data.</text>
</comment>
<evidence type="ECO:0000256" key="4">
    <source>
        <dbReference type="ARBA" id="ARBA00012449"/>
    </source>
</evidence>
<comment type="function">
    <text evidence="2">Endopeptidase that degrades small peptides of less than 7 kDa, such as glucagon and insulin.</text>
</comment>
<dbReference type="PROSITE" id="PS00143">
    <property type="entry name" value="INSULINASE"/>
    <property type="match status" value="1"/>
</dbReference>
<evidence type="ECO:0000256" key="6">
    <source>
        <dbReference type="ARBA" id="ARBA00022670"/>
    </source>
</evidence>
<evidence type="ECO:0000256" key="11">
    <source>
        <dbReference type="ARBA" id="ARBA00029597"/>
    </source>
</evidence>
<keyword evidence="21" id="KW-1185">Reference proteome</keyword>
<keyword evidence="15" id="KW-0732">Signal</keyword>
<accession>A0A3N1NZZ5</accession>
<comment type="similarity">
    <text evidence="3 14">Belongs to the peptidase M16 family.</text>
</comment>
<dbReference type="FunFam" id="3.30.830.10:FF:000012">
    <property type="entry name" value="Protease 3"/>
    <property type="match status" value="1"/>
</dbReference>
<dbReference type="FunFam" id="3.30.830.10:FF:000005">
    <property type="entry name" value="nardilysin isoform X1"/>
    <property type="match status" value="1"/>
</dbReference>
<keyword evidence="8" id="KW-0378">Hydrolase</keyword>
<feature type="signal peptide" evidence="15">
    <location>
        <begin position="1"/>
        <end position="17"/>
    </location>
</feature>
<dbReference type="GO" id="GO:0046872">
    <property type="term" value="F:metal ion binding"/>
    <property type="evidence" value="ECO:0007669"/>
    <property type="project" value="UniProtKB-KW"/>
</dbReference>
<feature type="domain" description="Coenzyme PQQ synthesis protein F-like C-terminal lobe" evidence="19">
    <location>
        <begin position="773"/>
        <end position="867"/>
    </location>
</feature>
<name>A0A3N1NZZ5_9GAMM</name>
<evidence type="ECO:0000256" key="9">
    <source>
        <dbReference type="ARBA" id="ARBA00022833"/>
    </source>
</evidence>
<dbReference type="InterPro" id="IPR007863">
    <property type="entry name" value="Peptidase_M16_C"/>
</dbReference>
<evidence type="ECO:0000259" key="16">
    <source>
        <dbReference type="Pfam" id="PF00675"/>
    </source>
</evidence>
<evidence type="ECO:0000256" key="12">
    <source>
        <dbReference type="ARBA" id="ARBA00031184"/>
    </source>
</evidence>
<evidence type="ECO:0000256" key="1">
    <source>
        <dbReference type="ARBA" id="ARBA00001947"/>
    </source>
</evidence>
<reference evidence="20 21" key="1">
    <citation type="submission" date="2018-11" db="EMBL/GenBank/DDBJ databases">
        <title>Genomic Encyclopedia of Type Strains, Phase IV (KMG-IV): sequencing the most valuable type-strain genomes for metagenomic binning, comparative biology and taxonomic classification.</title>
        <authorList>
            <person name="Goeker M."/>
        </authorList>
    </citation>
    <scope>NUCLEOTIDE SEQUENCE [LARGE SCALE GENOMIC DNA]</scope>
    <source>
        <strain evidence="20 21">DSM 16974</strain>
    </source>
</reference>
<gene>
    <name evidence="20" type="ORF">EDC38_1164</name>
</gene>
<feature type="domain" description="Peptidase M16 N-terminal" evidence="16">
    <location>
        <begin position="40"/>
        <end position="177"/>
    </location>
</feature>
<feature type="domain" description="Peptidase M16 middle/third" evidence="18">
    <location>
        <begin position="385"/>
        <end position="662"/>
    </location>
</feature>
<dbReference type="InterPro" id="IPR011249">
    <property type="entry name" value="Metalloenz_LuxS/M16"/>
</dbReference>
<sequence length="942" mass="107466">MASLLVTTVMLATSAHAVTPVKGDIDHRDYRYLTLENGLKVLLISDPQAEKAAASLDVHVGHHQNPLGREGLAHFLEHMLFLGTEKYPEPDAYPAFISRHGGSHNAYTASEHTNYYFDIDPEYLEPALDRFAQFFIAPLFNPEYVDRERFAVESEYKARLNDDARRIQDVYQALMNPAHPASRFGVGNLTTLADTEERPLRKDLIDFYQRYYSADLMSLVVLGRGSLDELQKQVTERFKAIPAREVSLPEAYPPLFGKDQLPVRVSIQPEKDIRRLSLLFPLPVNAESEAHKPLQYIGHLLGHEGEGSLLSLLKELGWAEGLSAGTRHRDRYDAMFQVSIQLTELGVRAADQIVALVFHSIEQIEARGLDAWRYEELQQMAKIDFRFREVSAPMDTVRGLAYRLHLYEPENVLWGDYRYAGYDAKLIKKYLGYLDSGNVLVSLVAPKVEGDSRSPYYQTPYRVEEQAAEQPEIKARIQKQLVLPKPNDFIPSRLAVKEAPLLPGPGASEKAKSRLPEAVVDKSRIKVWYQWDQTFEVPKTSMRLRLKLPQVAAGVEGAAKAELLSELVRDQLNEFAYPAQLAGLDFSLHPNTRGLDIEIFGYSSRQNLLLTRIVEALRQGRFAQDRFDDLKRKVERRWRNEALDTPYGVIARQVPRLHFEPYSLGRDKLQVLEGIDLKAIHQFADSVLKDAELEVLLYGNLYRQEAVRLAAYLEHQLLGDLTRLDLAPARVFRLKSQGPWVYERPLEHNDSVTMLYVQGLSTKLNDVAHMQLARRLLQPAFFHELRTEKQLGYVATVFALPLKDQEGTVLVVQSPSVDSDRLWREMDGFLDGAESHLKEGLAEQKAALVRELREPAKTLYQQSSRYWEDLMMGDTRFDRRERLAQAVEAVTAESLQSYYRQVFADPARRLWLVTDRSEEAPEATPIDAIPDYQKALEALSYP</sequence>
<dbReference type="EC" id="3.4.24.55" evidence="4"/>
<evidence type="ECO:0000256" key="14">
    <source>
        <dbReference type="RuleBase" id="RU004447"/>
    </source>
</evidence>
<dbReference type="InterPro" id="IPR054734">
    <property type="entry name" value="PqqF-like_C_4"/>
</dbReference>
<evidence type="ECO:0000259" key="17">
    <source>
        <dbReference type="Pfam" id="PF05193"/>
    </source>
</evidence>
<dbReference type="GO" id="GO:0006508">
    <property type="term" value="P:proteolysis"/>
    <property type="evidence" value="ECO:0007669"/>
    <property type="project" value="UniProtKB-KW"/>
</dbReference>
<feature type="chain" id="PRO_5018289993" description="Protease 3" evidence="15">
    <location>
        <begin position="18"/>
        <end position="942"/>
    </location>
</feature>
<dbReference type="EMBL" id="RJUK01000001">
    <property type="protein sequence ID" value="ROQ20557.1"/>
    <property type="molecule type" value="Genomic_DNA"/>
</dbReference>
<evidence type="ECO:0000259" key="18">
    <source>
        <dbReference type="Pfam" id="PF16187"/>
    </source>
</evidence>
<dbReference type="RefSeq" id="WP_170162859.1">
    <property type="nucleotide sequence ID" value="NZ_RJUK01000001.1"/>
</dbReference>
<protein>
    <recommendedName>
        <fullName evidence="5">Protease 3</fullName>
        <ecNumber evidence="4">3.4.24.55</ecNumber>
    </recommendedName>
    <alternativeName>
        <fullName evidence="13">Pitrilysin</fullName>
    </alternativeName>
    <alternativeName>
        <fullName evidence="12">Protease III</fullName>
    </alternativeName>
    <alternativeName>
        <fullName evidence="11">Protease pi</fullName>
    </alternativeName>
</protein>
<keyword evidence="6" id="KW-0645">Protease</keyword>
<dbReference type="Pfam" id="PF05193">
    <property type="entry name" value="Peptidase_M16_C"/>
    <property type="match status" value="1"/>
</dbReference>
<dbReference type="Proteomes" id="UP000273643">
    <property type="component" value="Unassembled WGS sequence"/>
</dbReference>
<evidence type="ECO:0000313" key="20">
    <source>
        <dbReference type="EMBL" id="ROQ20557.1"/>
    </source>
</evidence>
<dbReference type="Pfam" id="PF22456">
    <property type="entry name" value="PqqF-like_C_4"/>
    <property type="match status" value="1"/>
</dbReference>
<dbReference type="SUPFAM" id="SSF63411">
    <property type="entry name" value="LuxS/MPP-like metallohydrolase"/>
    <property type="match status" value="4"/>
</dbReference>
<evidence type="ECO:0000256" key="13">
    <source>
        <dbReference type="ARBA" id="ARBA00033450"/>
    </source>
</evidence>
<evidence type="ECO:0000313" key="21">
    <source>
        <dbReference type="Proteomes" id="UP000273643"/>
    </source>
</evidence>
<comment type="cofactor">
    <cofactor evidence="1">
        <name>Zn(2+)</name>
        <dbReference type="ChEBI" id="CHEBI:29105"/>
    </cofactor>
</comment>
<evidence type="ECO:0000256" key="3">
    <source>
        <dbReference type="ARBA" id="ARBA00007261"/>
    </source>
</evidence>
<feature type="domain" description="Peptidase M16 C-terminal" evidence="17">
    <location>
        <begin position="201"/>
        <end position="379"/>
    </location>
</feature>
<dbReference type="GO" id="GO:0004222">
    <property type="term" value="F:metalloendopeptidase activity"/>
    <property type="evidence" value="ECO:0007669"/>
    <property type="project" value="UniProtKB-EC"/>
</dbReference>
<dbReference type="Pfam" id="PF16187">
    <property type="entry name" value="Peptidase_M16_M"/>
    <property type="match status" value="1"/>
</dbReference>
<dbReference type="InterPro" id="IPR011765">
    <property type="entry name" value="Pept_M16_N"/>
</dbReference>
<evidence type="ECO:0000256" key="10">
    <source>
        <dbReference type="ARBA" id="ARBA00023049"/>
    </source>
</evidence>
<dbReference type="Gene3D" id="3.30.830.10">
    <property type="entry name" value="Metalloenzyme, LuxS/M16 peptidase-like"/>
    <property type="match status" value="4"/>
</dbReference>
<evidence type="ECO:0000256" key="8">
    <source>
        <dbReference type="ARBA" id="ARBA00022801"/>
    </source>
</evidence>
<dbReference type="InterPro" id="IPR001431">
    <property type="entry name" value="Pept_M16_Zn_BS"/>
</dbReference>
<dbReference type="GO" id="GO:0005737">
    <property type="term" value="C:cytoplasm"/>
    <property type="evidence" value="ECO:0007669"/>
    <property type="project" value="UniProtKB-ARBA"/>
</dbReference>
<evidence type="ECO:0000259" key="19">
    <source>
        <dbReference type="Pfam" id="PF22456"/>
    </source>
</evidence>
<dbReference type="PANTHER" id="PTHR43690">
    <property type="entry name" value="NARDILYSIN"/>
    <property type="match status" value="1"/>
</dbReference>
<dbReference type="Pfam" id="PF00675">
    <property type="entry name" value="Peptidase_M16"/>
    <property type="match status" value="1"/>
</dbReference>
<evidence type="ECO:0000256" key="15">
    <source>
        <dbReference type="SAM" id="SignalP"/>
    </source>
</evidence>
<evidence type="ECO:0000256" key="2">
    <source>
        <dbReference type="ARBA" id="ARBA00002184"/>
    </source>
</evidence>
<keyword evidence="7" id="KW-0479">Metal-binding</keyword>
<dbReference type="AlphaFoldDB" id="A0A3N1NZZ5"/>
<evidence type="ECO:0000256" key="5">
    <source>
        <dbReference type="ARBA" id="ARBA00017565"/>
    </source>
</evidence>
<keyword evidence="10" id="KW-0482">Metalloprotease</keyword>
<dbReference type="InterPro" id="IPR050626">
    <property type="entry name" value="Peptidase_M16"/>
</dbReference>
<keyword evidence="9" id="KW-0862">Zinc</keyword>
<dbReference type="InterPro" id="IPR032632">
    <property type="entry name" value="Peptidase_M16_M"/>
</dbReference>
<dbReference type="PANTHER" id="PTHR43690:SF18">
    <property type="entry name" value="INSULIN-DEGRADING ENZYME-RELATED"/>
    <property type="match status" value="1"/>
</dbReference>
<proteinExistence type="inferred from homology"/>